<dbReference type="RefSeq" id="WP_250932769.1">
    <property type="nucleotide sequence ID" value="NZ_JAMQBK010000097.1"/>
</dbReference>
<sequence length="70" mass="7912">MDYGGLILTTCLVVALAAFLGWIGDWSGSRRNTENSRYWRSHDIHCPDCNRLFTPTGMESGNRTITPNQH</sequence>
<keyword evidence="1" id="KW-1133">Transmembrane helix</keyword>
<keyword evidence="3" id="KW-1185">Reference proteome</keyword>
<evidence type="ECO:0000256" key="1">
    <source>
        <dbReference type="SAM" id="Phobius"/>
    </source>
</evidence>
<organism evidence="2 3">
    <name type="scientific">Aporhodopirellula aestuarii</name>
    <dbReference type="NCBI Taxonomy" id="2950107"/>
    <lineage>
        <taxon>Bacteria</taxon>
        <taxon>Pseudomonadati</taxon>
        <taxon>Planctomycetota</taxon>
        <taxon>Planctomycetia</taxon>
        <taxon>Pirellulales</taxon>
        <taxon>Pirellulaceae</taxon>
        <taxon>Aporhodopirellula</taxon>
    </lineage>
</organism>
<protein>
    <submittedName>
        <fullName evidence="2">Uncharacterized protein</fullName>
    </submittedName>
</protein>
<gene>
    <name evidence="2" type="ORF">NB063_29170</name>
</gene>
<keyword evidence="1" id="KW-0472">Membrane</keyword>
<dbReference type="Proteomes" id="UP001202961">
    <property type="component" value="Unassembled WGS sequence"/>
</dbReference>
<evidence type="ECO:0000313" key="2">
    <source>
        <dbReference type="EMBL" id="MCM2374714.1"/>
    </source>
</evidence>
<name>A0ABT0UCU7_9BACT</name>
<evidence type="ECO:0000313" key="3">
    <source>
        <dbReference type="Proteomes" id="UP001202961"/>
    </source>
</evidence>
<reference evidence="2 3" key="1">
    <citation type="journal article" date="2022" name="Syst. Appl. Microbiol.">
        <title>Rhodopirellula aestuarii sp. nov., a novel member of the genus Rhodopirellula isolated from brackish sediments collected in the Tagus River estuary, Portugal.</title>
        <authorList>
            <person name="Vitorino I.R."/>
            <person name="Klimek D."/>
            <person name="Calusinska M."/>
            <person name="Lobo-da-Cunha A."/>
            <person name="Vasconcelos V."/>
            <person name="Lage O.M."/>
        </authorList>
    </citation>
    <scope>NUCLEOTIDE SEQUENCE [LARGE SCALE GENOMIC DNA]</scope>
    <source>
        <strain evidence="2 3">ICT_H3.1</strain>
    </source>
</reference>
<accession>A0ABT0UCU7</accession>
<keyword evidence="1" id="KW-0812">Transmembrane</keyword>
<comment type="caution">
    <text evidence="2">The sequence shown here is derived from an EMBL/GenBank/DDBJ whole genome shotgun (WGS) entry which is preliminary data.</text>
</comment>
<proteinExistence type="predicted"/>
<feature type="transmembrane region" description="Helical" evidence="1">
    <location>
        <begin position="6"/>
        <end position="23"/>
    </location>
</feature>
<dbReference type="EMBL" id="JAMQBK010000097">
    <property type="protein sequence ID" value="MCM2374714.1"/>
    <property type="molecule type" value="Genomic_DNA"/>
</dbReference>